<evidence type="ECO:0000313" key="3">
    <source>
        <dbReference type="Proteomes" id="UP001595075"/>
    </source>
</evidence>
<dbReference type="EMBL" id="JAZHXI010000024">
    <property type="protein sequence ID" value="KAL2060154.1"/>
    <property type="molecule type" value="Genomic_DNA"/>
</dbReference>
<evidence type="ECO:0000256" key="1">
    <source>
        <dbReference type="SAM" id="SignalP"/>
    </source>
</evidence>
<keyword evidence="1" id="KW-0732">Signal</keyword>
<gene>
    <name evidence="2" type="ORF">VTL71DRAFT_9976</name>
</gene>
<organism evidence="2 3">
    <name type="scientific">Oculimacula yallundae</name>
    <dbReference type="NCBI Taxonomy" id="86028"/>
    <lineage>
        <taxon>Eukaryota</taxon>
        <taxon>Fungi</taxon>
        <taxon>Dikarya</taxon>
        <taxon>Ascomycota</taxon>
        <taxon>Pezizomycotina</taxon>
        <taxon>Leotiomycetes</taxon>
        <taxon>Helotiales</taxon>
        <taxon>Ploettnerulaceae</taxon>
        <taxon>Oculimacula</taxon>
    </lineage>
</organism>
<keyword evidence="3" id="KW-1185">Reference proteome</keyword>
<name>A0ABR4BSY0_9HELO</name>
<feature type="signal peptide" evidence="1">
    <location>
        <begin position="1"/>
        <end position="23"/>
    </location>
</feature>
<dbReference type="InterPro" id="IPR037460">
    <property type="entry name" value="SEST-like"/>
</dbReference>
<dbReference type="InterPro" id="IPR036514">
    <property type="entry name" value="SGNH_hydro_sf"/>
</dbReference>
<protein>
    <recommendedName>
        <fullName evidence="4">SGNH hydrolase-type esterase domain-containing protein</fullName>
    </recommendedName>
</protein>
<comment type="caution">
    <text evidence="2">The sequence shown here is derived from an EMBL/GenBank/DDBJ whole genome shotgun (WGS) entry which is preliminary data.</text>
</comment>
<dbReference type="PANTHER" id="PTHR37981:SF1">
    <property type="entry name" value="SGNH HYDROLASE-TYPE ESTERASE DOMAIN-CONTAINING PROTEIN"/>
    <property type="match status" value="1"/>
</dbReference>
<dbReference type="Gene3D" id="3.40.50.1110">
    <property type="entry name" value="SGNH hydrolase"/>
    <property type="match status" value="1"/>
</dbReference>
<proteinExistence type="predicted"/>
<dbReference type="Proteomes" id="UP001595075">
    <property type="component" value="Unassembled WGS sequence"/>
</dbReference>
<feature type="chain" id="PRO_5045123612" description="SGNH hydrolase-type esterase domain-containing protein" evidence="1">
    <location>
        <begin position="24"/>
        <end position="517"/>
    </location>
</feature>
<dbReference type="PANTHER" id="PTHR37981">
    <property type="entry name" value="LIPASE 2"/>
    <property type="match status" value="1"/>
</dbReference>
<dbReference type="SUPFAM" id="SSF52266">
    <property type="entry name" value="SGNH hydrolase"/>
    <property type="match status" value="1"/>
</dbReference>
<dbReference type="CDD" id="cd01823">
    <property type="entry name" value="SEST_like"/>
    <property type="match status" value="1"/>
</dbReference>
<reference evidence="2 3" key="1">
    <citation type="journal article" date="2024" name="Commun. Biol.">
        <title>Comparative genomic analysis of thermophilic fungi reveals convergent evolutionary adaptations and gene losses.</title>
        <authorList>
            <person name="Steindorff A.S."/>
            <person name="Aguilar-Pontes M.V."/>
            <person name="Robinson A.J."/>
            <person name="Andreopoulos B."/>
            <person name="LaButti K."/>
            <person name="Kuo A."/>
            <person name="Mondo S."/>
            <person name="Riley R."/>
            <person name="Otillar R."/>
            <person name="Haridas S."/>
            <person name="Lipzen A."/>
            <person name="Grimwood J."/>
            <person name="Schmutz J."/>
            <person name="Clum A."/>
            <person name="Reid I.D."/>
            <person name="Moisan M.C."/>
            <person name="Butler G."/>
            <person name="Nguyen T.T.M."/>
            <person name="Dewar K."/>
            <person name="Conant G."/>
            <person name="Drula E."/>
            <person name="Henrissat B."/>
            <person name="Hansel C."/>
            <person name="Singer S."/>
            <person name="Hutchinson M.I."/>
            <person name="de Vries R.P."/>
            <person name="Natvig D.O."/>
            <person name="Powell A.J."/>
            <person name="Tsang A."/>
            <person name="Grigoriev I.V."/>
        </authorList>
    </citation>
    <scope>NUCLEOTIDE SEQUENCE [LARGE SCALE GENOMIC DNA]</scope>
    <source>
        <strain evidence="2 3">CBS 494.80</strain>
    </source>
</reference>
<evidence type="ECO:0000313" key="2">
    <source>
        <dbReference type="EMBL" id="KAL2060154.1"/>
    </source>
</evidence>
<evidence type="ECO:0008006" key="4">
    <source>
        <dbReference type="Google" id="ProtNLM"/>
    </source>
</evidence>
<sequence>MQKLLSPGSLLLSGLAYLSTTLATPLIQPENFSERLVQSHFGFASIGDSWAAGQAVISKDAYGGPDQWTHCYRHAGAWEALMAGDNTWTDDPISFKFAACSGAHLHDATTGSNSQIQQAGRPYLLTMQLGGNDAHFGEILTKCIYVGDITGQRDYPDPNGGCFKVITTWETYLDAAASEGATKSFYFDHHDQLRAILATDLIKGRDDFYLYTVGYTEFFNVKSPDSDWCNDQSFGIIKAPKLSKALRTKLNALSVKVNSIIEKSTSDLANDHFRFYNPSSLFENHRFCEPGHNLNNQYFLNDVWFWNMSPPEDDPQYAILQDTDLLETAWAQNYTFMNGTQATQGQLLNIISPTGNPYDSWSGRSFHPKTLGHVAIKDGLIQYLRDSKVPGVKAAPRPSPPLSTQPYASGQVHIHINEYWDCHDNWNNLFVDIDIWDTAGTLIGHLDRTQAGASASARMGSKLEDQLVVTPEWARRVYSISARGSRIQHGPQCFITDPNGNPIPVIGAYSGSGSGFD</sequence>
<accession>A0ABR4BSY0</accession>